<dbReference type="GO" id="GO:0009231">
    <property type="term" value="P:riboflavin biosynthetic process"/>
    <property type="evidence" value="ECO:0007669"/>
    <property type="project" value="InterPro"/>
</dbReference>
<dbReference type="SUPFAM" id="SSF82114">
    <property type="entry name" value="Riboflavin kinase-like"/>
    <property type="match status" value="1"/>
</dbReference>
<dbReference type="Proteomes" id="UP000239899">
    <property type="component" value="Unassembled WGS sequence"/>
</dbReference>
<evidence type="ECO:0000256" key="7">
    <source>
        <dbReference type="ARBA" id="ARBA00022840"/>
    </source>
</evidence>
<dbReference type="SFLD" id="SFLDG01129">
    <property type="entry name" value="C1.5:_HAD__Beta-PGM__Phosphata"/>
    <property type="match status" value="1"/>
</dbReference>
<evidence type="ECO:0000256" key="4">
    <source>
        <dbReference type="ARBA" id="ARBA00022643"/>
    </source>
</evidence>
<dbReference type="SFLD" id="SFLDG01135">
    <property type="entry name" value="C1.5.6:_HAD__Beta-PGM__Phospha"/>
    <property type="match status" value="1"/>
</dbReference>
<evidence type="ECO:0000313" key="11">
    <source>
        <dbReference type="Proteomes" id="UP000239899"/>
    </source>
</evidence>
<dbReference type="InterPro" id="IPR023465">
    <property type="entry name" value="Riboflavin_kinase_dom_sf"/>
</dbReference>
<dbReference type="NCBIfam" id="TIGR01509">
    <property type="entry name" value="HAD-SF-IA-v3"/>
    <property type="match status" value="1"/>
</dbReference>
<evidence type="ECO:0000256" key="1">
    <source>
        <dbReference type="ARBA" id="ARBA00005201"/>
    </source>
</evidence>
<proteinExistence type="predicted"/>
<dbReference type="EC" id="2.7.1.26" evidence="2"/>
<dbReference type="InterPro" id="IPR023468">
    <property type="entry name" value="Riboflavin_kinase"/>
</dbReference>
<comment type="caution">
    <text evidence="10">The sequence shown here is derived from an EMBL/GenBank/DDBJ whole genome shotgun (WGS) entry which is preliminary data.</text>
</comment>
<dbReference type="InterPro" id="IPR036412">
    <property type="entry name" value="HAD-like_sf"/>
</dbReference>
<dbReference type="GO" id="GO:0008531">
    <property type="term" value="F:riboflavin kinase activity"/>
    <property type="evidence" value="ECO:0007669"/>
    <property type="project" value="UniProtKB-EC"/>
</dbReference>
<dbReference type="Pfam" id="PF01687">
    <property type="entry name" value="Flavokinase"/>
    <property type="match status" value="1"/>
</dbReference>
<dbReference type="Pfam" id="PF00702">
    <property type="entry name" value="Hydrolase"/>
    <property type="match status" value="1"/>
</dbReference>
<keyword evidence="7" id="KW-0067">ATP-binding</keyword>
<organism evidence="10 11">
    <name type="scientific">Chlorella sorokiniana</name>
    <name type="common">Freshwater green alga</name>
    <dbReference type="NCBI Taxonomy" id="3076"/>
    <lineage>
        <taxon>Eukaryota</taxon>
        <taxon>Viridiplantae</taxon>
        <taxon>Chlorophyta</taxon>
        <taxon>core chlorophytes</taxon>
        <taxon>Trebouxiophyceae</taxon>
        <taxon>Chlorellales</taxon>
        <taxon>Chlorellaceae</taxon>
        <taxon>Chlorella clade</taxon>
        <taxon>Chlorella</taxon>
    </lineage>
</organism>
<dbReference type="PANTHER" id="PTHR22749">
    <property type="entry name" value="RIBOFLAVIN KINASE/FMN ADENYLYLTRANSFERASE"/>
    <property type="match status" value="1"/>
</dbReference>
<feature type="domain" description="Riboflavin kinase" evidence="9">
    <location>
        <begin position="254"/>
        <end position="385"/>
    </location>
</feature>
<accession>A0A2P6TXX1</accession>
<evidence type="ECO:0000259" key="9">
    <source>
        <dbReference type="SMART" id="SM00904"/>
    </source>
</evidence>
<dbReference type="PANTHER" id="PTHR22749:SF6">
    <property type="entry name" value="RIBOFLAVIN KINASE"/>
    <property type="match status" value="1"/>
</dbReference>
<dbReference type="SFLD" id="SFLDS00003">
    <property type="entry name" value="Haloacid_Dehalogenase"/>
    <property type="match status" value="1"/>
</dbReference>
<evidence type="ECO:0000256" key="5">
    <source>
        <dbReference type="ARBA" id="ARBA00022679"/>
    </source>
</evidence>
<dbReference type="Gene3D" id="2.40.30.30">
    <property type="entry name" value="Riboflavin kinase-like"/>
    <property type="match status" value="1"/>
</dbReference>
<comment type="pathway">
    <text evidence="1">Cofactor biosynthesis; FMN biosynthesis; FMN from riboflavin (ATP route): step 1/1.</text>
</comment>
<dbReference type="InterPro" id="IPR023214">
    <property type="entry name" value="HAD_sf"/>
</dbReference>
<dbReference type="EMBL" id="LHPG02000004">
    <property type="protein sequence ID" value="PRW58919.1"/>
    <property type="molecule type" value="Genomic_DNA"/>
</dbReference>
<evidence type="ECO:0000256" key="8">
    <source>
        <dbReference type="SAM" id="MobiDB-lite"/>
    </source>
</evidence>
<sequence>MAPSTEGSDGAIKAVIFDLDGTIIDTESLVLEVVRCVIESHGKTLTAEAATQALGMRPAEAWQAVATTLGIRATGQELYEQSEPLLRDRWHEAPLLPGVARLIAHLSMHAIPLALATSTPRATLERKLSTKDAMRAAFQPHLCICGDDVENGKPAPDCFTAVAKRLGLPPSACLVIEDAPAGVTAATAAGMRVVAVPSILQKGGRPSELYPQPNPAACAGCIEILPSLLEFRPEQYGLPPFEDRIGETIPMHPVLHLRGTVVPGFGRGSRELGIPTANLDADSLRGSLAEAVTGIFAGWATLPGAYPGQVFPMCMSIGWNPVFANREKTAEPWILHDFGAGANFCGQEIRLIVCAFIRPEANFESLQALIDRIHRDAEVSKEALAHPAYQQQKENPFLLPAAAAADGGAARHAAAGAAGSGEAAAAAAGGEQQQ</sequence>
<keyword evidence="6" id="KW-0547">Nucleotide-binding</keyword>
<evidence type="ECO:0000313" key="10">
    <source>
        <dbReference type="EMBL" id="PRW58919.1"/>
    </source>
</evidence>
<dbReference type="SMART" id="SM00904">
    <property type="entry name" value="Flavokinase"/>
    <property type="match status" value="1"/>
</dbReference>
<reference evidence="10 11" key="1">
    <citation type="journal article" date="2018" name="Plant J.">
        <title>Genome sequences of Chlorella sorokiniana UTEX 1602 and Micractinium conductrix SAG 241.80: implications to maltose excretion by a green alga.</title>
        <authorList>
            <person name="Arriola M.B."/>
            <person name="Velmurugan N."/>
            <person name="Zhang Y."/>
            <person name="Plunkett M.H."/>
            <person name="Hondzo H."/>
            <person name="Barney B.M."/>
        </authorList>
    </citation>
    <scope>NUCLEOTIDE SEQUENCE [LARGE SCALE GENOMIC DNA]</scope>
    <source>
        <strain evidence="11">UTEX 1602</strain>
    </source>
</reference>
<keyword evidence="3" id="KW-0285">Flavoprotein</keyword>
<protein>
    <recommendedName>
        <fullName evidence="2">riboflavin kinase</fullName>
        <ecNumber evidence="2">2.7.1.26</ecNumber>
    </recommendedName>
</protein>
<feature type="region of interest" description="Disordered" evidence="8">
    <location>
        <begin position="414"/>
        <end position="434"/>
    </location>
</feature>
<dbReference type="Gene3D" id="3.40.50.1000">
    <property type="entry name" value="HAD superfamily/HAD-like"/>
    <property type="match status" value="1"/>
</dbReference>
<dbReference type="InterPro" id="IPR006439">
    <property type="entry name" value="HAD-SF_hydro_IA"/>
</dbReference>
<evidence type="ECO:0000256" key="6">
    <source>
        <dbReference type="ARBA" id="ARBA00022741"/>
    </source>
</evidence>
<evidence type="ECO:0000256" key="2">
    <source>
        <dbReference type="ARBA" id="ARBA00012105"/>
    </source>
</evidence>
<dbReference type="GO" id="GO:0005524">
    <property type="term" value="F:ATP binding"/>
    <property type="evidence" value="ECO:0007669"/>
    <property type="project" value="UniProtKB-KW"/>
</dbReference>
<dbReference type="GO" id="GO:0009398">
    <property type="term" value="P:FMN biosynthetic process"/>
    <property type="evidence" value="ECO:0007669"/>
    <property type="project" value="UniProtKB-UniPathway"/>
</dbReference>
<dbReference type="InterPro" id="IPR015865">
    <property type="entry name" value="Riboflavin_kinase_bac/euk"/>
</dbReference>
<keyword evidence="4" id="KW-0288">FMN</keyword>
<dbReference type="AlphaFoldDB" id="A0A2P6TXX1"/>
<name>A0A2P6TXX1_CHLSO</name>
<keyword evidence="5" id="KW-0808">Transferase</keyword>
<dbReference type="SUPFAM" id="SSF56784">
    <property type="entry name" value="HAD-like"/>
    <property type="match status" value="1"/>
</dbReference>
<dbReference type="OrthoDB" id="276388at2759"/>
<keyword evidence="11" id="KW-1185">Reference proteome</keyword>
<evidence type="ECO:0000256" key="3">
    <source>
        <dbReference type="ARBA" id="ARBA00022630"/>
    </source>
</evidence>
<dbReference type="InterPro" id="IPR023198">
    <property type="entry name" value="PGP-like_dom2"/>
</dbReference>
<dbReference type="STRING" id="3076.A0A2P6TXX1"/>
<dbReference type="FunFam" id="2.40.30.30:FF:000005">
    <property type="entry name" value="Haloacid dehalogenase-like hydrolase domain-containing protein 1A"/>
    <property type="match status" value="1"/>
</dbReference>
<dbReference type="UniPathway" id="UPA00276">
    <property type="reaction ID" value="UER00406"/>
</dbReference>
<gene>
    <name evidence="10" type="ORF">C2E21_2107</name>
</gene>
<dbReference type="Gene3D" id="1.10.150.240">
    <property type="entry name" value="Putative phosphatase, domain 2"/>
    <property type="match status" value="1"/>
</dbReference>